<dbReference type="SUPFAM" id="SSF55729">
    <property type="entry name" value="Acyl-CoA N-acyltransferases (Nat)"/>
    <property type="match status" value="1"/>
</dbReference>
<evidence type="ECO:0000259" key="3">
    <source>
        <dbReference type="PROSITE" id="PS51186"/>
    </source>
</evidence>
<evidence type="ECO:0000313" key="5">
    <source>
        <dbReference type="Proteomes" id="UP000030416"/>
    </source>
</evidence>
<keyword evidence="5" id="KW-1185">Reference proteome</keyword>
<dbReference type="InterPro" id="IPR050680">
    <property type="entry name" value="YpeA/RimI_acetyltransf"/>
</dbReference>
<dbReference type="OrthoDB" id="46888at2"/>
<dbReference type="Gene3D" id="3.40.630.30">
    <property type="match status" value="1"/>
</dbReference>
<evidence type="ECO:0000256" key="2">
    <source>
        <dbReference type="ARBA" id="ARBA00023315"/>
    </source>
</evidence>
<accession>A0A0A3IX84</accession>
<proteinExistence type="predicted"/>
<comment type="caution">
    <text evidence="4">The sequence shown here is derived from an EMBL/GenBank/DDBJ whole genome shotgun (WGS) entry which is preliminary data.</text>
</comment>
<dbReference type="Pfam" id="PF00583">
    <property type="entry name" value="Acetyltransf_1"/>
    <property type="match status" value="1"/>
</dbReference>
<keyword evidence="2" id="KW-0012">Acyltransferase</keyword>
<protein>
    <submittedName>
        <fullName evidence="4">Acetyltransferase</fullName>
    </submittedName>
</protein>
<sequence length="182" mass="21086">MVSIRQIYLEEYPVGKKITFQYTSKKYYKVHSEKTENGWNFSLVEGAFETPFVKEMEEEIFEPYKEGSEVYVAEIEAQEAAVMVIQKMEWNNTLLVHDLYVKPDFKNSGIGTRLIEQAKSRAIELGVRLIALETQTSNFPAIQFYLKNGFEVIGFNTMSYTNDDVKNKEVRLEMAYIVNDGC</sequence>
<evidence type="ECO:0000256" key="1">
    <source>
        <dbReference type="ARBA" id="ARBA00022679"/>
    </source>
</evidence>
<reference evidence="4 5" key="1">
    <citation type="submission" date="2014-02" db="EMBL/GenBank/DDBJ databases">
        <title>Draft genome sequence of Lysinibacillus manganicus DSM 26584T.</title>
        <authorList>
            <person name="Zhang F."/>
            <person name="Wang G."/>
            <person name="Zhang L."/>
        </authorList>
    </citation>
    <scope>NUCLEOTIDE SEQUENCE [LARGE SCALE GENOMIC DNA]</scope>
    <source>
        <strain evidence="4 5">DSM 26584</strain>
    </source>
</reference>
<dbReference type="AlphaFoldDB" id="A0A0A3IX84"/>
<dbReference type="CDD" id="cd04301">
    <property type="entry name" value="NAT_SF"/>
    <property type="match status" value="1"/>
</dbReference>
<dbReference type="Proteomes" id="UP000030416">
    <property type="component" value="Unassembled WGS sequence"/>
</dbReference>
<dbReference type="RefSeq" id="WP_036184485.1">
    <property type="nucleotide sequence ID" value="NZ_AVDA01000006.1"/>
</dbReference>
<dbReference type="PANTHER" id="PTHR43420">
    <property type="entry name" value="ACETYLTRANSFERASE"/>
    <property type="match status" value="1"/>
</dbReference>
<dbReference type="EMBL" id="JPVN01000006">
    <property type="protein sequence ID" value="KGR79437.1"/>
    <property type="molecule type" value="Genomic_DNA"/>
</dbReference>
<gene>
    <name evidence="4" type="ORF">CD29_07045</name>
</gene>
<feature type="domain" description="N-acetyltransferase" evidence="3">
    <location>
        <begin position="28"/>
        <end position="179"/>
    </location>
</feature>
<name>A0A0A3IX84_9BACL</name>
<organism evidence="4 5">
    <name type="scientific">Ureibacillus manganicus DSM 26584</name>
    <dbReference type="NCBI Taxonomy" id="1384049"/>
    <lineage>
        <taxon>Bacteria</taxon>
        <taxon>Bacillati</taxon>
        <taxon>Bacillota</taxon>
        <taxon>Bacilli</taxon>
        <taxon>Bacillales</taxon>
        <taxon>Caryophanaceae</taxon>
        <taxon>Ureibacillus</taxon>
    </lineage>
</organism>
<dbReference type="eggNOG" id="COG0456">
    <property type="taxonomic scope" value="Bacteria"/>
</dbReference>
<dbReference type="PROSITE" id="PS51186">
    <property type="entry name" value="GNAT"/>
    <property type="match status" value="1"/>
</dbReference>
<dbReference type="InterPro" id="IPR000182">
    <property type="entry name" value="GNAT_dom"/>
</dbReference>
<dbReference type="InterPro" id="IPR016181">
    <property type="entry name" value="Acyl_CoA_acyltransferase"/>
</dbReference>
<evidence type="ECO:0000313" key="4">
    <source>
        <dbReference type="EMBL" id="KGR79437.1"/>
    </source>
</evidence>
<dbReference type="STRING" id="1384049.CD29_07045"/>
<dbReference type="GO" id="GO:0016747">
    <property type="term" value="F:acyltransferase activity, transferring groups other than amino-acyl groups"/>
    <property type="evidence" value="ECO:0007669"/>
    <property type="project" value="InterPro"/>
</dbReference>
<keyword evidence="1 4" id="KW-0808">Transferase</keyword>